<evidence type="ECO:0000313" key="1">
    <source>
        <dbReference type="EMBL" id="CAG1975656.1"/>
    </source>
</evidence>
<accession>A0A4U9F2U0</accession>
<organism evidence="1 3">
    <name type="scientific">Gibberella zeae</name>
    <name type="common">Wheat head blight fungus</name>
    <name type="synonym">Fusarium graminearum</name>
    <dbReference type="NCBI Taxonomy" id="5518"/>
    <lineage>
        <taxon>Eukaryota</taxon>
        <taxon>Fungi</taxon>
        <taxon>Dikarya</taxon>
        <taxon>Ascomycota</taxon>
        <taxon>Pezizomycotina</taxon>
        <taxon>Sordariomycetes</taxon>
        <taxon>Hypocreomycetidae</taxon>
        <taxon>Hypocreales</taxon>
        <taxon>Nectriaceae</taxon>
        <taxon>Fusarium</taxon>
    </lineage>
</organism>
<name>A0A4U9F2U0_GIBZA</name>
<dbReference type="OMA" id="SCAIECA"/>
<sequence length="118" mass="12880">MAGELRLLVVADIGPCSTNTTQEAKNKLLMDETLCCSLLVHGEDFCSTPVILLLPKCCMDQFNRRCALPIDNAHSTRQRLPCDLSCAIECALERGRWLSAGGAAVMLFDRQGQPTVTP</sequence>
<evidence type="ECO:0000313" key="2">
    <source>
        <dbReference type="EMBL" id="VIO58972.1"/>
    </source>
</evidence>
<proteinExistence type="predicted"/>
<dbReference type="OrthoDB" id="10272694at2759"/>
<dbReference type="Proteomes" id="UP000746612">
    <property type="component" value="Unassembled WGS sequence"/>
</dbReference>
<protein>
    <submittedName>
        <fullName evidence="1">Uncharacterized protein</fullName>
    </submittedName>
</protein>
<dbReference type="EMBL" id="CAJPIJ010000104">
    <property type="protein sequence ID" value="CAG1975656.1"/>
    <property type="molecule type" value="Genomic_DNA"/>
</dbReference>
<reference evidence="2" key="1">
    <citation type="submission" date="2019-04" db="EMBL/GenBank/DDBJ databases">
        <authorList>
            <person name="Melise S."/>
            <person name="Noan J."/>
            <person name="Okalmin O."/>
        </authorList>
    </citation>
    <scope>NUCLEOTIDE SEQUENCE</scope>
    <source>
        <strain evidence="2">FN9</strain>
    </source>
</reference>
<evidence type="ECO:0000313" key="3">
    <source>
        <dbReference type="Proteomes" id="UP000746612"/>
    </source>
</evidence>
<reference evidence="1" key="2">
    <citation type="submission" date="2021-03" db="EMBL/GenBank/DDBJ databases">
        <authorList>
            <person name="Alouane T."/>
            <person name="Langin T."/>
            <person name="Bonhomme L."/>
        </authorList>
    </citation>
    <scope>NUCLEOTIDE SEQUENCE</scope>
    <source>
        <strain evidence="1">MDC_Fg202</strain>
    </source>
</reference>
<gene>
    <name evidence="2" type="ORF">FUG_LOCUS323989</name>
    <name evidence="1" type="ORF">MDCFG202_LOCUS142606</name>
</gene>
<dbReference type="EMBL" id="CAAKMV010000136">
    <property type="protein sequence ID" value="VIO58972.1"/>
    <property type="molecule type" value="Genomic_DNA"/>
</dbReference>
<dbReference type="AlphaFoldDB" id="A0A4U9F2U0"/>